<feature type="transmembrane region" description="Helical" evidence="1">
    <location>
        <begin position="84"/>
        <end position="104"/>
    </location>
</feature>
<feature type="domain" description="Acyltransferase 3" evidence="2">
    <location>
        <begin position="9"/>
        <end position="326"/>
    </location>
</feature>
<evidence type="ECO:0000256" key="1">
    <source>
        <dbReference type="SAM" id="Phobius"/>
    </source>
</evidence>
<name>A0A087E399_9BIFI</name>
<dbReference type="InterPro" id="IPR052734">
    <property type="entry name" value="Nod_factor_acetyltransferase"/>
</dbReference>
<feature type="transmembrane region" description="Helical" evidence="1">
    <location>
        <begin position="242"/>
        <end position="266"/>
    </location>
</feature>
<feature type="transmembrane region" description="Helical" evidence="1">
    <location>
        <begin position="278"/>
        <end position="296"/>
    </location>
</feature>
<evidence type="ECO:0000313" key="4">
    <source>
        <dbReference type="Proteomes" id="UP000029003"/>
    </source>
</evidence>
<keyword evidence="1" id="KW-0812">Transmembrane</keyword>
<feature type="transmembrane region" description="Helical" evidence="1">
    <location>
        <begin position="124"/>
        <end position="147"/>
    </location>
</feature>
<reference evidence="3 4" key="1">
    <citation type="submission" date="2014-03" db="EMBL/GenBank/DDBJ databases">
        <title>Genomics of Bifidobacteria.</title>
        <authorList>
            <person name="Ventura M."/>
            <person name="Milani C."/>
            <person name="Lugli G.A."/>
        </authorList>
    </citation>
    <scope>NUCLEOTIDE SEQUENCE [LARGE SCALE GENOMIC DNA]</scope>
    <source>
        <strain evidence="3 4">LMG 21395</strain>
    </source>
</reference>
<feature type="transmembrane region" description="Helical" evidence="1">
    <location>
        <begin position="216"/>
        <end position="236"/>
    </location>
</feature>
<dbReference type="PANTHER" id="PTHR37312:SF1">
    <property type="entry name" value="MEMBRANE-BOUND ACYLTRANSFERASE YKRP-RELATED"/>
    <property type="match status" value="1"/>
</dbReference>
<gene>
    <name evidence="3" type="ORF">THER5_0426</name>
</gene>
<evidence type="ECO:0000313" key="3">
    <source>
        <dbReference type="EMBL" id="KFJ02250.1"/>
    </source>
</evidence>
<feature type="transmembrane region" description="Helical" evidence="1">
    <location>
        <begin position="308"/>
        <end position="328"/>
    </location>
</feature>
<keyword evidence="1" id="KW-0472">Membrane</keyword>
<dbReference type="PANTHER" id="PTHR37312">
    <property type="entry name" value="MEMBRANE-BOUND ACYLTRANSFERASE YKRP-RELATED"/>
    <property type="match status" value="1"/>
</dbReference>
<keyword evidence="3" id="KW-0012">Acyltransferase</keyword>
<comment type="caution">
    <text evidence="3">The sequence shown here is derived from an EMBL/GenBank/DDBJ whole genome shotgun (WGS) entry which is preliminary data.</text>
</comment>
<dbReference type="AlphaFoldDB" id="A0A087E399"/>
<accession>A0A087E399</accession>
<keyword evidence="1" id="KW-1133">Transmembrane helix</keyword>
<dbReference type="Proteomes" id="UP000029003">
    <property type="component" value="Unassembled WGS sequence"/>
</dbReference>
<dbReference type="GO" id="GO:0016747">
    <property type="term" value="F:acyltransferase activity, transferring groups other than amino-acyl groups"/>
    <property type="evidence" value="ECO:0007669"/>
    <property type="project" value="InterPro"/>
</dbReference>
<feature type="transmembrane region" description="Helical" evidence="1">
    <location>
        <begin position="43"/>
        <end position="63"/>
    </location>
</feature>
<protein>
    <submittedName>
        <fullName evidence="3">Acyltransferase</fullName>
    </submittedName>
</protein>
<dbReference type="EMBL" id="JGZT01000007">
    <property type="protein sequence ID" value="KFJ02250.1"/>
    <property type="molecule type" value="Genomic_DNA"/>
</dbReference>
<feature type="transmembrane region" description="Helical" evidence="1">
    <location>
        <begin position="184"/>
        <end position="204"/>
    </location>
</feature>
<sequence>MTAMKKRIEWIDIAKGIGITLVSFGHLRNGDGQSVWLPALDSLIAAIYLFHMPLFFLLGGITFSMRGGVWQFLRRKIKTLLVPYYIFSLYFLAKPFAVLLVPRLRAELNAGRSYSSAGKQFIDVLVMGNGLWFLMAFFVGESLMYAVATMSNRTGQCQLLIIATGLIAILVYSLYHGVLSLPELPFQLDRGVQVLGYMCLGYAFKRTLIVLTRRQGAILFFLGTSLFSILAIINGFCTPPIAAFEAILAAVTGLVAAIGFSAAMAHNRVFASIGENSLVYYALNALTLNICKLGVFRVLNIDATTWPWIGQLLMGIVVTILALALLAIENAIVQRWLWWTIGKPRPAATVSAMHAKSK</sequence>
<keyword evidence="3" id="KW-0808">Transferase</keyword>
<evidence type="ECO:0000259" key="2">
    <source>
        <dbReference type="Pfam" id="PF01757"/>
    </source>
</evidence>
<feature type="transmembrane region" description="Helical" evidence="1">
    <location>
        <begin position="159"/>
        <end position="178"/>
    </location>
</feature>
<dbReference type="Pfam" id="PF01757">
    <property type="entry name" value="Acyl_transf_3"/>
    <property type="match status" value="1"/>
</dbReference>
<dbReference type="InterPro" id="IPR002656">
    <property type="entry name" value="Acyl_transf_3_dom"/>
</dbReference>
<organism evidence="3 4">
    <name type="scientific">Bifidobacterium thermacidophilum subsp. thermacidophilum</name>
    <dbReference type="NCBI Taxonomy" id="79262"/>
    <lineage>
        <taxon>Bacteria</taxon>
        <taxon>Bacillati</taxon>
        <taxon>Actinomycetota</taxon>
        <taxon>Actinomycetes</taxon>
        <taxon>Bifidobacteriales</taxon>
        <taxon>Bifidobacteriaceae</taxon>
        <taxon>Bifidobacterium</taxon>
    </lineage>
</organism>
<proteinExistence type="predicted"/>